<protein>
    <submittedName>
        <fullName evidence="2">Uncharacterized protein</fullName>
    </submittedName>
</protein>
<evidence type="ECO:0000256" key="1">
    <source>
        <dbReference type="SAM" id="Phobius"/>
    </source>
</evidence>
<feature type="transmembrane region" description="Helical" evidence="1">
    <location>
        <begin position="55"/>
        <end position="76"/>
    </location>
</feature>
<comment type="caution">
    <text evidence="2">The sequence shown here is derived from an EMBL/GenBank/DDBJ whole genome shotgun (WGS) entry which is preliminary data.</text>
</comment>
<name>A0A8J8SYY8_HALGN</name>
<keyword evidence="1" id="KW-1133">Transmembrane helix</keyword>
<feature type="transmembrane region" description="Helical" evidence="1">
    <location>
        <begin position="88"/>
        <end position="117"/>
    </location>
</feature>
<accession>A0A8J8SYY8</accession>
<dbReference type="AlphaFoldDB" id="A0A8J8SYY8"/>
<gene>
    <name evidence="2" type="ORF">FGO68_gene15330</name>
</gene>
<evidence type="ECO:0000313" key="3">
    <source>
        <dbReference type="Proteomes" id="UP000785679"/>
    </source>
</evidence>
<feature type="transmembrane region" description="Helical" evidence="1">
    <location>
        <begin position="28"/>
        <end position="49"/>
    </location>
</feature>
<reference evidence="2" key="1">
    <citation type="submission" date="2019-06" db="EMBL/GenBank/DDBJ databases">
        <authorList>
            <person name="Zheng W."/>
        </authorList>
    </citation>
    <scope>NUCLEOTIDE SEQUENCE</scope>
    <source>
        <strain evidence="2">QDHG01</strain>
    </source>
</reference>
<proteinExistence type="predicted"/>
<organism evidence="2 3">
    <name type="scientific">Halteria grandinella</name>
    <dbReference type="NCBI Taxonomy" id="5974"/>
    <lineage>
        <taxon>Eukaryota</taxon>
        <taxon>Sar</taxon>
        <taxon>Alveolata</taxon>
        <taxon>Ciliophora</taxon>
        <taxon>Intramacronucleata</taxon>
        <taxon>Spirotrichea</taxon>
        <taxon>Stichotrichia</taxon>
        <taxon>Sporadotrichida</taxon>
        <taxon>Halteriidae</taxon>
        <taxon>Halteria</taxon>
    </lineage>
</organism>
<keyword evidence="1" id="KW-0812">Transmembrane</keyword>
<dbReference type="EMBL" id="RRYP01014352">
    <property type="protein sequence ID" value="TNV76024.1"/>
    <property type="molecule type" value="Genomic_DNA"/>
</dbReference>
<sequence>MQPAPSSVQPALLQAPNNQDKSNKYSRLAQHISAFFSLISVIAMMVYFILRINEFYTPLAIPYLIVSLTNIVYGFLSRLKQIKAAVYLRIPIILLSAFTLLLLNAIAPICFYIYIFTEGGTTIWLFIIGFTIIYTQVCSFIIILMRDYRLSLIPIPQISLISPQGDFPTYVQTGDAQGYEAPQQFYEYKYLPETMTQTDEGTPNALNQE</sequence>
<feature type="transmembrane region" description="Helical" evidence="1">
    <location>
        <begin position="123"/>
        <end position="145"/>
    </location>
</feature>
<keyword evidence="1" id="KW-0472">Membrane</keyword>
<dbReference type="Proteomes" id="UP000785679">
    <property type="component" value="Unassembled WGS sequence"/>
</dbReference>
<evidence type="ECO:0000313" key="2">
    <source>
        <dbReference type="EMBL" id="TNV76024.1"/>
    </source>
</evidence>
<keyword evidence="3" id="KW-1185">Reference proteome</keyword>